<dbReference type="Gene3D" id="1.10.3450.30">
    <property type="match status" value="1"/>
</dbReference>
<dbReference type="AlphaFoldDB" id="A0ABD2Q2A0"/>
<dbReference type="InterPro" id="IPR038060">
    <property type="entry name" value="C12orf66-like_central_sf"/>
</dbReference>
<evidence type="ECO:0000313" key="2">
    <source>
        <dbReference type="Proteomes" id="UP001626550"/>
    </source>
</evidence>
<keyword evidence="2" id="KW-1185">Reference proteome</keyword>
<organism evidence="1 2">
    <name type="scientific">Cichlidogyrus casuarinus</name>
    <dbReference type="NCBI Taxonomy" id="1844966"/>
    <lineage>
        <taxon>Eukaryota</taxon>
        <taxon>Metazoa</taxon>
        <taxon>Spiralia</taxon>
        <taxon>Lophotrochozoa</taxon>
        <taxon>Platyhelminthes</taxon>
        <taxon>Monogenea</taxon>
        <taxon>Monopisthocotylea</taxon>
        <taxon>Dactylogyridea</taxon>
        <taxon>Ancyrocephalidae</taxon>
        <taxon>Cichlidogyrus</taxon>
    </lineage>
</organism>
<dbReference type="EMBL" id="JBJKFK010001342">
    <property type="protein sequence ID" value="KAL3313342.1"/>
    <property type="molecule type" value="Genomic_DNA"/>
</dbReference>
<sequence>MDFDKALIYLFNSLYSGCLNECKALAIKASAFLDNTKIASTFNECLTSFTKAEYAYQSLNFFVSRKINRKKEDLIAKFMSLVPELDALKDHPTSELNLLVILLEVNHLVGSLHFIDPMWNLKNATIDLHRMKQIRKLKNPTSIAVLNLYNWLDQFHKNLLAKSSLYWFVIFQKHALNNEEINSIISLDKPDFIKM</sequence>
<dbReference type="Proteomes" id="UP001626550">
    <property type="component" value="Unassembled WGS sequence"/>
</dbReference>
<reference evidence="1 2" key="1">
    <citation type="submission" date="2024-11" db="EMBL/GenBank/DDBJ databases">
        <title>Adaptive evolution of stress response genes in parasites aligns with host niche diversity.</title>
        <authorList>
            <person name="Hahn C."/>
            <person name="Resl P."/>
        </authorList>
    </citation>
    <scope>NUCLEOTIDE SEQUENCE [LARGE SCALE GENOMIC DNA]</scope>
    <source>
        <strain evidence="1">EGGRZ-B1_66</strain>
        <tissue evidence="1">Body</tissue>
    </source>
</reference>
<protein>
    <submittedName>
        <fullName evidence="1">Uncharacterized protein</fullName>
    </submittedName>
</protein>
<comment type="caution">
    <text evidence="1">The sequence shown here is derived from an EMBL/GenBank/DDBJ whole genome shotgun (WGS) entry which is preliminary data.</text>
</comment>
<accession>A0ABD2Q2A0</accession>
<proteinExistence type="predicted"/>
<name>A0ABD2Q2A0_9PLAT</name>
<dbReference type="SUPFAM" id="SSF158548">
    <property type="entry name" value="FLJ32549 domain-like"/>
    <property type="match status" value="1"/>
</dbReference>
<evidence type="ECO:0000313" key="1">
    <source>
        <dbReference type="EMBL" id="KAL3313342.1"/>
    </source>
</evidence>
<gene>
    <name evidence="1" type="ORF">Ciccas_008058</name>
</gene>